<dbReference type="InterPro" id="IPR024078">
    <property type="entry name" value="LmbE-like_dom_sf"/>
</dbReference>
<protein>
    <recommendedName>
        <fullName evidence="2">LmbE family protein</fullName>
    </recommendedName>
</protein>
<organism evidence="1">
    <name type="scientific">marine sediment metagenome</name>
    <dbReference type="NCBI Taxonomy" id="412755"/>
    <lineage>
        <taxon>unclassified sequences</taxon>
        <taxon>metagenomes</taxon>
        <taxon>ecological metagenomes</taxon>
    </lineage>
</organism>
<evidence type="ECO:0008006" key="2">
    <source>
        <dbReference type="Google" id="ProtNLM"/>
    </source>
</evidence>
<evidence type="ECO:0000313" key="1">
    <source>
        <dbReference type="EMBL" id="GAG71710.1"/>
    </source>
</evidence>
<reference evidence="1" key="1">
    <citation type="journal article" date="2014" name="Front. Microbiol.">
        <title>High frequency of phylogenetically diverse reductive dehalogenase-homologous genes in deep subseafloor sedimentary metagenomes.</title>
        <authorList>
            <person name="Kawai M."/>
            <person name="Futagami T."/>
            <person name="Toyoda A."/>
            <person name="Takaki Y."/>
            <person name="Nishi S."/>
            <person name="Hori S."/>
            <person name="Arai W."/>
            <person name="Tsubouchi T."/>
            <person name="Morono Y."/>
            <person name="Uchiyama I."/>
            <person name="Ito T."/>
            <person name="Fujiyama A."/>
            <person name="Inagaki F."/>
            <person name="Takami H."/>
        </authorList>
    </citation>
    <scope>NUCLEOTIDE SEQUENCE</scope>
    <source>
        <strain evidence="1">Expedition CK06-06</strain>
    </source>
</reference>
<comment type="caution">
    <text evidence="1">The sequence shown here is derived from an EMBL/GenBank/DDBJ whole genome shotgun (WGS) entry which is preliminary data.</text>
</comment>
<dbReference type="InterPro" id="IPR003737">
    <property type="entry name" value="GlcNAc_PI_deacetylase-related"/>
</dbReference>
<dbReference type="Pfam" id="PF02585">
    <property type="entry name" value="PIG-L"/>
    <property type="match status" value="1"/>
</dbReference>
<dbReference type="SUPFAM" id="SSF102588">
    <property type="entry name" value="LmbE-like"/>
    <property type="match status" value="1"/>
</dbReference>
<proteinExistence type="predicted"/>
<dbReference type="EMBL" id="BART01004518">
    <property type="protein sequence ID" value="GAG71710.1"/>
    <property type="molecule type" value="Genomic_DNA"/>
</dbReference>
<name>X0ZPN6_9ZZZZ</name>
<dbReference type="AlphaFoldDB" id="X0ZPN6"/>
<accession>X0ZPN6</accession>
<gene>
    <name evidence="1" type="ORF">S01H4_11275</name>
</gene>
<feature type="non-terminal residue" evidence="1">
    <location>
        <position position="63"/>
    </location>
</feature>
<dbReference type="Gene3D" id="3.40.50.10320">
    <property type="entry name" value="LmbE-like"/>
    <property type="match status" value="1"/>
</dbReference>
<sequence length="63" mass="6806">MASILVISAHPDDETLFAGGTLAMYAEKGHTVFILETTRGQGGEVGEPPLTTRENLATFREQE</sequence>